<feature type="non-terminal residue" evidence="3">
    <location>
        <position position="1"/>
    </location>
</feature>
<protein>
    <submittedName>
        <fullName evidence="3">Zinc finger MYM-type 1-like protein</fullName>
    </submittedName>
</protein>
<keyword evidence="4" id="KW-1185">Reference proteome</keyword>
<proteinExistence type="predicted"/>
<dbReference type="OrthoDB" id="6357573at2759"/>
<dbReference type="Proteomes" id="UP000076858">
    <property type="component" value="Unassembled WGS sequence"/>
</dbReference>
<dbReference type="PANTHER" id="PTHR45749">
    <property type="match status" value="1"/>
</dbReference>
<dbReference type="AlphaFoldDB" id="A0A164JG42"/>
<keyword evidence="1" id="KW-0175">Coiled coil</keyword>
<sequence length="463" mass="53184">ASKLGLPLPRESREKDAFQAFVEKGFDRWKDAIERFKIHERSALHLAAVSGLLDAEKTPISATFSNILKRDMEDNRSALKRIFSSIRYLCLQGLAIRGKTEETSNLRQLLIERSLDYLPLQKWLERPEKYKWLSPEICNEIIMDFSLATQRDIVATLQSRVYFGLMLDESSDISAKEQSMTTLKSMKIFLGFYETATTKSADLFNIVMDTLKRFNISINNCRSQCYDGASAMAGDISGLKTRIMQTEHRALFVHCRSHSLNLVVQAEVSRNTDIANTMSLVQNFIAFARGSPKRLAWFHNFQDQNDNADANGTSFRPFCPTRFIMRKISIISITSNYSSLIEWLQDLETNEDFVKCKAEAAGFLASFQRFDTFFKLEMLRQIFTTLEDANTQLQGAQLNFQRAEAVIEALKKVFIDADPKNVLMSCGRRLKLQQNFMIWMSRNCPVKEDLRRDALDRQQLISP</sequence>
<dbReference type="EMBL" id="LRGB01004706">
    <property type="protein sequence ID" value="KZS02310.1"/>
    <property type="molecule type" value="Genomic_DNA"/>
</dbReference>
<evidence type="ECO:0000259" key="2">
    <source>
        <dbReference type="Pfam" id="PF14291"/>
    </source>
</evidence>
<dbReference type="InterPro" id="IPR025398">
    <property type="entry name" value="DUF4371"/>
</dbReference>
<comment type="caution">
    <text evidence="3">The sequence shown here is derived from an EMBL/GenBank/DDBJ whole genome shotgun (WGS) entry which is preliminary data.</text>
</comment>
<name>A0A164JG42_9CRUS</name>
<gene>
    <name evidence="3" type="ORF">APZ42_000700</name>
</gene>
<evidence type="ECO:0000256" key="1">
    <source>
        <dbReference type="SAM" id="Coils"/>
    </source>
</evidence>
<organism evidence="3 4">
    <name type="scientific">Daphnia magna</name>
    <dbReference type="NCBI Taxonomy" id="35525"/>
    <lineage>
        <taxon>Eukaryota</taxon>
        <taxon>Metazoa</taxon>
        <taxon>Ecdysozoa</taxon>
        <taxon>Arthropoda</taxon>
        <taxon>Crustacea</taxon>
        <taxon>Branchiopoda</taxon>
        <taxon>Diplostraca</taxon>
        <taxon>Cladocera</taxon>
        <taxon>Anomopoda</taxon>
        <taxon>Daphniidae</taxon>
        <taxon>Daphnia</taxon>
    </lineage>
</organism>
<dbReference type="PANTHER" id="PTHR45749:SF14">
    <property type="entry name" value="TTF-TYPE DOMAIN-CONTAINING PROTEIN"/>
    <property type="match status" value="1"/>
</dbReference>
<dbReference type="InterPro" id="IPR012337">
    <property type="entry name" value="RNaseH-like_sf"/>
</dbReference>
<evidence type="ECO:0000313" key="4">
    <source>
        <dbReference type="Proteomes" id="UP000076858"/>
    </source>
</evidence>
<feature type="coiled-coil region" evidence="1">
    <location>
        <begin position="386"/>
        <end position="413"/>
    </location>
</feature>
<dbReference type="SUPFAM" id="SSF53098">
    <property type="entry name" value="Ribonuclease H-like"/>
    <property type="match status" value="1"/>
</dbReference>
<accession>A0A164JG42</accession>
<dbReference type="Pfam" id="PF14291">
    <property type="entry name" value="DUF4371"/>
    <property type="match status" value="1"/>
</dbReference>
<reference evidence="3 4" key="1">
    <citation type="submission" date="2016-03" db="EMBL/GenBank/DDBJ databases">
        <title>EvidentialGene: Evidence-directed Construction of Genes on Genomes.</title>
        <authorList>
            <person name="Gilbert D.G."/>
            <person name="Choi J.-H."/>
            <person name="Mockaitis K."/>
            <person name="Colbourne J."/>
            <person name="Pfrender M."/>
        </authorList>
    </citation>
    <scope>NUCLEOTIDE SEQUENCE [LARGE SCALE GENOMIC DNA]</scope>
    <source>
        <strain evidence="3 4">Xinb3</strain>
        <tissue evidence="3">Complete organism</tissue>
    </source>
</reference>
<feature type="non-terminal residue" evidence="3">
    <location>
        <position position="463"/>
    </location>
</feature>
<dbReference type="STRING" id="35525.A0A164JG42"/>
<evidence type="ECO:0000313" key="3">
    <source>
        <dbReference type="EMBL" id="KZS02310.1"/>
    </source>
</evidence>
<feature type="domain" description="DUF4371" evidence="2">
    <location>
        <begin position="76"/>
        <end position="238"/>
    </location>
</feature>